<evidence type="ECO:0000313" key="1">
    <source>
        <dbReference type="EMBL" id="VDI63074.1"/>
    </source>
</evidence>
<proteinExistence type="predicted"/>
<feature type="non-terminal residue" evidence="1">
    <location>
        <position position="159"/>
    </location>
</feature>
<protein>
    <submittedName>
        <fullName evidence="1">Uncharacterized protein</fullName>
    </submittedName>
</protein>
<gene>
    <name evidence="1" type="ORF">MGAL_10B077072</name>
</gene>
<dbReference type="AlphaFoldDB" id="A0A8B6GEQ1"/>
<accession>A0A8B6GEQ1</accession>
<comment type="caution">
    <text evidence="1">The sequence shown here is derived from an EMBL/GenBank/DDBJ whole genome shotgun (WGS) entry which is preliminary data.</text>
</comment>
<dbReference type="OrthoDB" id="6080917at2759"/>
<dbReference type="Proteomes" id="UP000596742">
    <property type="component" value="Unassembled WGS sequence"/>
</dbReference>
<reference evidence="1" key="1">
    <citation type="submission" date="2018-11" db="EMBL/GenBank/DDBJ databases">
        <authorList>
            <person name="Alioto T."/>
            <person name="Alioto T."/>
        </authorList>
    </citation>
    <scope>NUCLEOTIDE SEQUENCE</scope>
</reference>
<sequence length="159" mass="18156">MVSLIGAYEFTCPSQAHWRLRANSTCKPPSNYTCLFDINLQINIYRDKCNRPRILGPGYKYVFQPNLNRAACSGNRYQPFIFETVGYSDCTYQKSLCSSLGQETYENGDTTVDRQCICDTDRGYTFVKNSKNQCYCNPSTGDCSCYLGIKPYNKTIELK</sequence>
<evidence type="ECO:0000313" key="2">
    <source>
        <dbReference type="Proteomes" id="UP000596742"/>
    </source>
</evidence>
<organism evidence="1 2">
    <name type="scientific">Mytilus galloprovincialis</name>
    <name type="common">Mediterranean mussel</name>
    <dbReference type="NCBI Taxonomy" id="29158"/>
    <lineage>
        <taxon>Eukaryota</taxon>
        <taxon>Metazoa</taxon>
        <taxon>Spiralia</taxon>
        <taxon>Lophotrochozoa</taxon>
        <taxon>Mollusca</taxon>
        <taxon>Bivalvia</taxon>
        <taxon>Autobranchia</taxon>
        <taxon>Pteriomorphia</taxon>
        <taxon>Mytilida</taxon>
        <taxon>Mytiloidea</taxon>
        <taxon>Mytilidae</taxon>
        <taxon>Mytilinae</taxon>
        <taxon>Mytilus</taxon>
    </lineage>
</organism>
<dbReference type="EMBL" id="UYJE01008333">
    <property type="protein sequence ID" value="VDI63074.1"/>
    <property type="molecule type" value="Genomic_DNA"/>
</dbReference>
<name>A0A8B6GEQ1_MYTGA</name>
<keyword evidence="2" id="KW-1185">Reference proteome</keyword>